<reference evidence="2" key="1">
    <citation type="submission" date="2021-12" db="EMBL/GenBank/DDBJ databases">
        <authorList>
            <person name="Zaccaron A."/>
            <person name="Stergiopoulos I."/>
        </authorList>
    </citation>
    <scope>NUCLEOTIDE SEQUENCE</scope>
    <source>
        <strain evidence="2">Race5_Kim</strain>
    </source>
</reference>
<evidence type="ECO:0000313" key="3">
    <source>
        <dbReference type="Proteomes" id="UP000756132"/>
    </source>
</evidence>
<dbReference type="KEGG" id="ffu:CLAFUR5_06524"/>
<feature type="compositionally biased region" description="Basic and acidic residues" evidence="1">
    <location>
        <begin position="118"/>
        <end position="139"/>
    </location>
</feature>
<evidence type="ECO:0000256" key="1">
    <source>
        <dbReference type="SAM" id="MobiDB-lite"/>
    </source>
</evidence>
<sequence>MHNPQSEEMSIDPVLLALDARAAEESANTVIAPSTDEDKLNALEALLPGVREYLLDSGDGRGGHARQDRTTGFGFGFSPSVEKQANGGYPNGVVESRQREGTGFAPSSVDQSRPNRHRREEDRENAFNQEKDSSDERIHFEMEDVEGKDPARTEYLAWLSKQ</sequence>
<proteinExistence type="predicted"/>
<protein>
    <submittedName>
        <fullName evidence="2">Uncharacterized protein</fullName>
    </submittedName>
</protein>
<evidence type="ECO:0000313" key="2">
    <source>
        <dbReference type="EMBL" id="UJO17799.1"/>
    </source>
</evidence>
<feature type="region of interest" description="Disordered" evidence="1">
    <location>
        <begin position="57"/>
        <end position="139"/>
    </location>
</feature>
<feature type="compositionally biased region" description="Basic and acidic residues" evidence="1">
    <location>
        <begin position="58"/>
        <end position="69"/>
    </location>
</feature>
<dbReference type="RefSeq" id="XP_047762165.1">
    <property type="nucleotide sequence ID" value="XM_047905672.1"/>
</dbReference>
<organism evidence="2 3">
    <name type="scientific">Passalora fulva</name>
    <name type="common">Tomato leaf mold</name>
    <name type="synonym">Cladosporium fulvum</name>
    <dbReference type="NCBI Taxonomy" id="5499"/>
    <lineage>
        <taxon>Eukaryota</taxon>
        <taxon>Fungi</taxon>
        <taxon>Dikarya</taxon>
        <taxon>Ascomycota</taxon>
        <taxon>Pezizomycotina</taxon>
        <taxon>Dothideomycetes</taxon>
        <taxon>Dothideomycetidae</taxon>
        <taxon>Mycosphaerellales</taxon>
        <taxon>Mycosphaerellaceae</taxon>
        <taxon>Fulvia</taxon>
    </lineage>
</organism>
<reference evidence="2" key="2">
    <citation type="journal article" date="2022" name="Microb. Genom.">
        <title>A chromosome-scale genome assembly of the tomato pathogen Cladosporium fulvum reveals a compartmentalized genome architecture and the presence of a dispensable chromosome.</title>
        <authorList>
            <person name="Zaccaron A.Z."/>
            <person name="Chen L.H."/>
            <person name="Samaras A."/>
            <person name="Stergiopoulos I."/>
        </authorList>
    </citation>
    <scope>NUCLEOTIDE SEQUENCE</scope>
    <source>
        <strain evidence="2">Race5_Kim</strain>
    </source>
</reference>
<accession>A0A9Q8LIL1</accession>
<keyword evidence="3" id="KW-1185">Reference proteome</keyword>
<dbReference type="EMBL" id="CP090167">
    <property type="protein sequence ID" value="UJO17799.1"/>
    <property type="molecule type" value="Genomic_DNA"/>
</dbReference>
<dbReference type="GeneID" id="71986402"/>
<dbReference type="AlphaFoldDB" id="A0A9Q8LIL1"/>
<name>A0A9Q8LIL1_PASFU</name>
<gene>
    <name evidence="2" type="ORF">CLAFUR5_06524</name>
</gene>
<dbReference type="Proteomes" id="UP000756132">
    <property type="component" value="Chromosome 5"/>
</dbReference>